<organism evidence="3 4">
    <name type="scientific">Arundinibacter roseus</name>
    <dbReference type="NCBI Taxonomy" id="2070510"/>
    <lineage>
        <taxon>Bacteria</taxon>
        <taxon>Pseudomonadati</taxon>
        <taxon>Bacteroidota</taxon>
        <taxon>Cytophagia</taxon>
        <taxon>Cytophagales</taxon>
        <taxon>Spirosomataceae</taxon>
        <taxon>Arundinibacter</taxon>
    </lineage>
</organism>
<protein>
    <submittedName>
        <fullName evidence="3">Uncharacterized protein</fullName>
    </submittedName>
</protein>
<evidence type="ECO:0000313" key="3">
    <source>
        <dbReference type="EMBL" id="TDB66821.1"/>
    </source>
</evidence>
<dbReference type="Proteomes" id="UP000295706">
    <property type="component" value="Unassembled WGS sequence"/>
</dbReference>
<proteinExistence type="predicted"/>
<feature type="signal peptide" evidence="2">
    <location>
        <begin position="1"/>
        <end position="18"/>
    </location>
</feature>
<keyword evidence="1" id="KW-1133">Transmembrane helix</keyword>
<gene>
    <name evidence="3" type="ORF">EZE20_06765</name>
</gene>
<feature type="transmembrane region" description="Helical" evidence="1">
    <location>
        <begin position="74"/>
        <end position="94"/>
    </location>
</feature>
<evidence type="ECO:0000313" key="4">
    <source>
        <dbReference type="Proteomes" id="UP000295706"/>
    </source>
</evidence>
<dbReference type="AlphaFoldDB" id="A0A4R4KJV7"/>
<dbReference type="EMBL" id="SMJU01000004">
    <property type="protein sequence ID" value="TDB66821.1"/>
    <property type="molecule type" value="Genomic_DNA"/>
</dbReference>
<evidence type="ECO:0000256" key="2">
    <source>
        <dbReference type="SAM" id="SignalP"/>
    </source>
</evidence>
<feature type="chain" id="PRO_5020859050" evidence="2">
    <location>
        <begin position="19"/>
        <end position="288"/>
    </location>
</feature>
<keyword evidence="1" id="KW-0472">Membrane</keyword>
<dbReference type="RefSeq" id="WP_132115852.1">
    <property type="nucleotide sequence ID" value="NZ_SMJU01000004.1"/>
</dbReference>
<name>A0A4R4KJV7_9BACT</name>
<keyword evidence="1" id="KW-0812">Transmembrane</keyword>
<keyword evidence="2" id="KW-0732">Signal</keyword>
<comment type="caution">
    <text evidence="3">The sequence shown here is derived from an EMBL/GenBank/DDBJ whole genome shotgun (WGS) entry which is preliminary data.</text>
</comment>
<sequence length="288" mass="33088">MKALFTFAFCLIISLGQAQTTISPRVDSLEQAIYSLELQNKVIQTKLDSTVRDMVNTRKELTQYHDMFKQQWNFFSYASIFIAILISVVGYISFKEPLVKISKFGKEIEVFSLENKELKNTLNSKLDDFESKVDSLEDGLNTRIEINSKNISSLLNRVYEIHQYIKYIPFPFQKSLGINLIAEGLQISYLRYIINPDNIIYISRLKDAISFTYSAIPLIKDYYDSSVRNNPGMIFKGIEPGVKELKSILNEIIENKILDEDIKAFASKAYISFDDTLNSLINDPTNHP</sequence>
<keyword evidence="4" id="KW-1185">Reference proteome</keyword>
<evidence type="ECO:0000256" key="1">
    <source>
        <dbReference type="SAM" id="Phobius"/>
    </source>
</evidence>
<accession>A0A4R4KJV7</accession>
<reference evidence="3 4" key="1">
    <citation type="submission" date="2019-02" db="EMBL/GenBank/DDBJ databases">
        <title>Arundinibacter roseus gen. nov., sp. nov., a new member of the family Cytophagaceae.</title>
        <authorList>
            <person name="Szuroczki S."/>
            <person name="Khayer B."/>
            <person name="Sproer C."/>
            <person name="Toumi M."/>
            <person name="Szabo A."/>
            <person name="Felfoldi T."/>
            <person name="Schumann P."/>
            <person name="Toth E."/>
        </authorList>
    </citation>
    <scope>NUCLEOTIDE SEQUENCE [LARGE SCALE GENOMIC DNA]</scope>
    <source>
        <strain evidence="3 4">DMA-k-7a</strain>
    </source>
</reference>